<proteinExistence type="predicted"/>
<name>A0A9D2MRJ6_9FIRM</name>
<reference evidence="3" key="1">
    <citation type="journal article" date="2021" name="PeerJ">
        <title>Extensive microbial diversity within the chicken gut microbiome revealed by metagenomics and culture.</title>
        <authorList>
            <person name="Gilroy R."/>
            <person name="Ravi A."/>
            <person name="Getino M."/>
            <person name="Pursley I."/>
            <person name="Horton D.L."/>
            <person name="Alikhan N.F."/>
            <person name="Baker D."/>
            <person name="Gharbi K."/>
            <person name="Hall N."/>
            <person name="Watson M."/>
            <person name="Adriaenssens E.M."/>
            <person name="Foster-Nyarko E."/>
            <person name="Jarju S."/>
            <person name="Secka A."/>
            <person name="Antonio M."/>
            <person name="Oren A."/>
            <person name="Chaudhuri R.R."/>
            <person name="La Ragione R."/>
            <person name="Hildebrand F."/>
            <person name="Pallen M.J."/>
        </authorList>
    </citation>
    <scope>NUCLEOTIDE SEQUENCE</scope>
    <source>
        <strain evidence="3">USAMLcec3-2134</strain>
    </source>
</reference>
<dbReference type="Gene3D" id="1.10.101.10">
    <property type="entry name" value="PGBD-like superfamily/PGBD"/>
    <property type="match status" value="1"/>
</dbReference>
<reference evidence="3" key="2">
    <citation type="submission" date="2021-04" db="EMBL/GenBank/DDBJ databases">
        <authorList>
            <person name="Gilroy R."/>
        </authorList>
    </citation>
    <scope>NUCLEOTIDE SEQUENCE</scope>
    <source>
        <strain evidence="3">USAMLcec3-2134</strain>
    </source>
</reference>
<dbReference type="SUPFAM" id="SSF47090">
    <property type="entry name" value="PGBD-like"/>
    <property type="match status" value="1"/>
</dbReference>
<dbReference type="AlphaFoldDB" id="A0A9D2MRJ6"/>
<dbReference type="InterPro" id="IPR036365">
    <property type="entry name" value="PGBD-like_sf"/>
</dbReference>
<dbReference type="SUPFAM" id="SSF57884">
    <property type="entry name" value="Ada DNA repair protein, N-terminal domain (N-Ada 10)"/>
    <property type="match status" value="1"/>
</dbReference>
<dbReference type="Proteomes" id="UP000886883">
    <property type="component" value="Unassembled WGS sequence"/>
</dbReference>
<sequence>MKKVLSTMVTLILIASMSITSLAASGDTTVYVTKTGEKYHVGSCSYLRQSKIPISLAGAVDQGYTACSRCKPPALTAPAAAETPAASAPAAAAQPAPETAAAATAATAATVSMPVPGAAAEAVPAAEPAPAAVLAPAASADPDAAVLDAWFAALSQIQAGYLAQYNLLVSQNAADSDPILAQRAALVNQTLALPSDQMIQQLSLVSLIQMNLSNAGCFTGEINGLMDLHTVQSLILYQQLNNLPATGTPDALTLQALGI</sequence>
<evidence type="ECO:0000256" key="1">
    <source>
        <dbReference type="SAM" id="SignalP"/>
    </source>
</evidence>
<evidence type="ECO:0000313" key="4">
    <source>
        <dbReference type="Proteomes" id="UP000886883"/>
    </source>
</evidence>
<feature type="chain" id="PRO_5039106827" evidence="1">
    <location>
        <begin position="24"/>
        <end position="259"/>
    </location>
</feature>
<protein>
    <submittedName>
        <fullName evidence="3">Peptidoglycan-binding protein</fullName>
    </submittedName>
</protein>
<dbReference type="InterPro" id="IPR035451">
    <property type="entry name" value="Ada-like_dom_sf"/>
</dbReference>
<accession>A0A9D2MRJ6</accession>
<evidence type="ECO:0000313" key="3">
    <source>
        <dbReference type="EMBL" id="HJB91259.1"/>
    </source>
</evidence>
<evidence type="ECO:0000259" key="2">
    <source>
        <dbReference type="Pfam" id="PF01471"/>
    </source>
</evidence>
<keyword evidence="1" id="KW-0732">Signal</keyword>
<comment type="caution">
    <text evidence="3">The sequence shown here is derived from an EMBL/GenBank/DDBJ whole genome shotgun (WGS) entry which is preliminary data.</text>
</comment>
<dbReference type="InterPro" id="IPR002477">
    <property type="entry name" value="Peptidoglycan-bd-like"/>
</dbReference>
<dbReference type="EMBL" id="DWXE01000026">
    <property type="protein sequence ID" value="HJB91259.1"/>
    <property type="molecule type" value="Genomic_DNA"/>
</dbReference>
<feature type="signal peptide" evidence="1">
    <location>
        <begin position="1"/>
        <end position="23"/>
    </location>
</feature>
<dbReference type="InterPro" id="IPR036366">
    <property type="entry name" value="PGBDSf"/>
</dbReference>
<gene>
    <name evidence="3" type="ORF">H9763_07310</name>
</gene>
<organism evidence="3 4">
    <name type="scientific">Candidatus Eisenbergiella merdigallinarum</name>
    <dbReference type="NCBI Taxonomy" id="2838552"/>
    <lineage>
        <taxon>Bacteria</taxon>
        <taxon>Bacillati</taxon>
        <taxon>Bacillota</taxon>
        <taxon>Clostridia</taxon>
        <taxon>Lachnospirales</taxon>
        <taxon>Lachnospiraceae</taxon>
        <taxon>Eisenbergiella</taxon>
    </lineage>
</organism>
<feature type="domain" description="Peptidoglycan binding-like" evidence="2">
    <location>
        <begin position="204"/>
        <end position="257"/>
    </location>
</feature>
<dbReference type="Pfam" id="PF01471">
    <property type="entry name" value="PG_binding_1"/>
    <property type="match status" value="1"/>
</dbReference>